<keyword evidence="3 6" id="KW-0378">Hydrolase</keyword>
<evidence type="ECO:0000256" key="3">
    <source>
        <dbReference type="ARBA" id="ARBA00022801"/>
    </source>
</evidence>
<dbReference type="PANTHER" id="PTHR24252:SF7">
    <property type="entry name" value="HYALIN"/>
    <property type="match status" value="1"/>
</dbReference>
<feature type="domain" description="Peptidase S1" evidence="8">
    <location>
        <begin position="93"/>
        <end position="336"/>
    </location>
</feature>
<dbReference type="PRINTS" id="PR00722">
    <property type="entry name" value="CHYMOTRYPSIN"/>
</dbReference>
<keyword evidence="4 6" id="KW-0720">Serine protease</keyword>
<name>A0A3M7SHV7_BRAPC</name>
<dbReference type="Pfam" id="PF00089">
    <property type="entry name" value="Trypsin"/>
    <property type="match status" value="1"/>
</dbReference>
<dbReference type="FunFam" id="2.40.10.10:FF:000120">
    <property type="entry name" value="Putative serine protease"/>
    <property type="match status" value="1"/>
</dbReference>
<dbReference type="EMBL" id="REGN01001370">
    <property type="protein sequence ID" value="RNA35138.1"/>
    <property type="molecule type" value="Genomic_DNA"/>
</dbReference>
<dbReference type="PANTHER" id="PTHR24252">
    <property type="entry name" value="ACROSIN-RELATED"/>
    <property type="match status" value="1"/>
</dbReference>
<dbReference type="PROSITE" id="PS00134">
    <property type="entry name" value="TRYPSIN_HIS"/>
    <property type="match status" value="1"/>
</dbReference>
<keyword evidence="7" id="KW-0472">Membrane</keyword>
<comment type="caution">
    <text evidence="9">The sequence shown here is derived from an EMBL/GenBank/DDBJ whole genome shotgun (WGS) entry which is preliminary data.</text>
</comment>
<dbReference type="InterPro" id="IPR018114">
    <property type="entry name" value="TRYPSIN_HIS"/>
</dbReference>
<gene>
    <name evidence="9" type="ORF">BpHYR1_024205</name>
</gene>
<dbReference type="PROSITE" id="PS50240">
    <property type="entry name" value="TRYPSIN_DOM"/>
    <property type="match status" value="1"/>
</dbReference>
<dbReference type="STRING" id="10195.A0A3M7SHV7"/>
<protein>
    <submittedName>
        <fullName evidence="9">Transmembrane protease serine 12</fullName>
    </submittedName>
</protein>
<keyword evidence="10" id="KW-1185">Reference proteome</keyword>
<proteinExistence type="predicted"/>
<feature type="transmembrane region" description="Helical" evidence="7">
    <location>
        <begin position="41"/>
        <end position="68"/>
    </location>
</feature>
<dbReference type="InterPro" id="IPR043504">
    <property type="entry name" value="Peptidase_S1_PA_chymotrypsin"/>
</dbReference>
<keyword evidence="2" id="KW-0732">Signal</keyword>
<dbReference type="InterPro" id="IPR001254">
    <property type="entry name" value="Trypsin_dom"/>
</dbReference>
<evidence type="ECO:0000313" key="10">
    <source>
        <dbReference type="Proteomes" id="UP000276133"/>
    </source>
</evidence>
<evidence type="ECO:0000256" key="1">
    <source>
        <dbReference type="ARBA" id="ARBA00022670"/>
    </source>
</evidence>
<dbReference type="GO" id="GO:0004252">
    <property type="term" value="F:serine-type endopeptidase activity"/>
    <property type="evidence" value="ECO:0007669"/>
    <property type="project" value="InterPro"/>
</dbReference>
<keyword evidence="7 9" id="KW-0812">Transmembrane</keyword>
<evidence type="ECO:0000256" key="6">
    <source>
        <dbReference type="RuleBase" id="RU363034"/>
    </source>
</evidence>
<organism evidence="9 10">
    <name type="scientific">Brachionus plicatilis</name>
    <name type="common">Marine rotifer</name>
    <name type="synonym">Brachionus muelleri</name>
    <dbReference type="NCBI Taxonomy" id="10195"/>
    <lineage>
        <taxon>Eukaryota</taxon>
        <taxon>Metazoa</taxon>
        <taxon>Spiralia</taxon>
        <taxon>Gnathifera</taxon>
        <taxon>Rotifera</taxon>
        <taxon>Eurotatoria</taxon>
        <taxon>Monogononta</taxon>
        <taxon>Pseudotrocha</taxon>
        <taxon>Ploima</taxon>
        <taxon>Brachionidae</taxon>
        <taxon>Brachionus</taxon>
    </lineage>
</organism>
<dbReference type="GO" id="GO:0006508">
    <property type="term" value="P:proteolysis"/>
    <property type="evidence" value="ECO:0007669"/>
    <property type="project" value="UniProtKB-KW"/>
</dbReference>
<keyword evidence="1 6" id="KW-0645">Protease</keyword>
<evidence type="ECO:0000256" key="7">
    <source>
        <dbReference type="SAM" id="Phobius"/>
    </source>
</evidence>
<reference evidence="9 10" key="1">
    <citation type="journal article" date="2018" name="Sci. Rep.">
        <title>Genomic signatures of local adaptation to the degree of environmental predictability in rotifers.</title>
        <authorList>
            <person name="Franch-Gras L."/>
            <person name="Hahn C."/>
            <person name="Garcia-Roger E.M."/>
            <person name="Carmona M.J."/>
            <person name="Serra M."/>
            <person name="Gomez A."/>
        </authorList>
    </citation>
    <scope>NUCLEOTIDE SEQUENCE [LARGE SCALE GENOMIC DNA]</scope>
    <source>
        <strain evidence="9">HYR1</strain>
    </source>
</reference>
<sequence length="338" mass="36633">MSNLIETNNTVYPVIPDTVNPPTEVYQSKNVAKKSSKKKKLAIGCLIAVVVIIIIIIIVVAVVLAVLLTKKCRYGEKDGKCIECGVTFSSNKIVGGQNAGYKDWPSIVYLQSRYTQGGSIYTSFCGGTLVNLDTVITAAHCYDSKYTVTVYLGLHDKSDLSSGVARSVKSYTIHPNYDSTTELNDIAIIKLSTKVDLNDRIQVSCLPEDESIYPKNNDISAYIAGWGRTIEGAASSPNILQEALITVYDSSKCSSVSPGTSKDWNKQICAGKYSGGVDSCQGDSGGPLYVQDKVEDKNKFILSGVTSYGVGCARVGMPGIYTRVSAYIDWIEEKMNEK</sequence>
<dbReference type="InterPro" id="IPR001314">
    <property type="entry name" value="Peptidase_S1A"/>
</dbReference>
<evidence type="ECO:0000259" key="8">
    <source>
        <dbReference type="PROSITE" id="PS50240"/>
    </source>
</evidence>
<evidence type="ECO:0000256" key="5">
    <source>
        <dbReference type="ARBA" id="ARBA00023157"/>
    </source>
</evidence>
<dbReference type="SMART" id="SM00020">
    <property type="entry name" value="Tryp_SPc"/>
    <property type="match status" value="1"/>
</dbReference>
<keyword evidence="7" id="KW-1133">Transmembrane helix</keyword>
<dbReference type="CDD" id="cd00190">
    <property type="entry name" value="Tryp_SPc"/>
    <property type="match status" value="1"/>
</dbReference>
<dbReference type="OrthoDB" id="6339452at2759"/>
<dbReference type="InterPro" id="IPR033116">
    <property type="entry name" value="TRYPSIN_SER"/>
</dbReference>
<dbReference type="Proteomes" id="UP000276133">
    <property type="component" value="Unassembled WGS sequence"/>
</dbReference>
<dbReference type="SUPFAM" id="SSF50494">
    <property type="entry name" value="Trypsin-like serine proteases"/>
    <property type="match status" value="1"/>
</dbReference>
<dbReference type="Gene3D" id="2.40.10.10">
    <property type="entry name" value="Trypsin-like serine proteases"/>
    <property type="match status" value="1"/>
</dbReference>
<keyword evidence="5" id="KW-1015">Disulfide bond</keyword>
<accession>A0A3M7SHV7</accession>
<evidence type="ECO:0000256" key="2">
    <source>
        <dbReference type="ARBA" id="ARBA00022729"/>
    </source>
</evidence>
<evidence type="ECO:0000313" key="9">
    <source>
        <dbReference type="EMBL" id="RNA35138.1"/>
    </source>
</evidence>
<evidence type="ECO:0000256" key="4">
    <source>
        <dbReference type="ARBA" id="ARBA00022825"/>
    </source>
</evidence>
<dbReference type="PROSITE" id="PS00135">
    <property type="entry name" value="TRYPSIN_SER"/>
    <property type="match status" value="1"/>
</dbReference>
<dbReference type="InterPro" id="IPR009003">
    <property type="entry name" value="Peptidase_S1_PA"/>
</dbReference>
<dbReference type="AlphaFoldDB" id="A0A3M7SHV7"/>